<keyword evidence="2" id="KW-0732">Signal</keyword>
<accession>A0A9W8WK47</accession>
<feature type="signal peptide" evidence="2">
    <location>
        <begin position="1"/>
        <end position="31"/>
    </location>
</feature>
<protein>
    <recommendedName>
        <fullName evidence="5">HNH nuclease domain-containing protein</fullName>
    </recommendedName>
</protein>
<name>A0A9W8WK47_9HYPO</name>
<evidence type="ECO:0000256" key="2">
    <source>
        <dbReference type="SAM" id="SignalP"/>
    </source>
</evidence>
<dbReference type="EMBL" id="JAPEUR010000022">
    <property type="protein sequence ID" value="KAJ4327615.1"/>
    <property type="molecule type" value="Genomic_DNA"/>
</dbReference>
<organism evidence="3 4">
    <name type="scientific">Fusarium piperis</name>
    <dbReference type="NCBI Taxonomy" id="1435070"/>
    <lineage>
        <taxon>Eukaryota</taxon>
        <taxon>Fungi</taxon>
        <taxon>Dikarya</taxon>
        <taxon>Ascomycota</taxon>
        <taxon>Pezizomycotina</taxon>
        <taxon>Sordariomycetes</taxon>
        <taxon>Hypocreomycetidae</taxon>
        <taxon>Hypocreales</taxon>
        <taxon>Nectriaceae</taxon>
        <taxon>Fusarium</taxon>
        <taxon>Fusarium solani species complex</taxon>
    </lineage>
</organism>
<sequence>MPPPRLSPYNKLLSRLFEFLALFSILKRAAGPHVITNHDSSTLEATRRRFLKNLCFICDYKKGGDTTTSIAVENRPDCFMFWVAGNVTPSPEVVDFLSRVLHLLQGAEADLKALKHWLLQFDFNTAADILPLCQTTYRARRDPQIRTLQVLSREDGAALEHAKAFKAVEHFVGRLAERIRVPKELVEDASRLGTLLNSYRVAAIPAPPPAIVPPADDLTNLDSIAKRMLPNGDPKLKDFQDFLATLDAHMDLEVNVRTMYHGGDVHAELQMLEFFHRGKRVFFDNDRYIACSKLACLVCRLYFRHHPGRFVEPDSHQKVYTNWRPIFLHEGEEDPLFLEQRAILAHVSGDISKLLETDIEFRWMDVISHPDSITNITASVDSVFDSSEFEDEPSRGEETDEETTPATETGLKDDGESPDSDEESEGGVVLGGRE</sequence>
<gene>
    <name evidence="3" type="ORF">N0V84_002005</name>
</gene>
<dbReference type="OrthoDB" id="3251507at2759"/>
<evidence type="ECO:0008006" key="5">
    <source>
        <dbReference type="Google" id="ProtNLM"/>
    </source>
</evidence>
<dbReference type="Proteomes" id="UP001140502">
    <property type="component" value="Unassembled WGS sequence"/>
</dbReference>
<evidence type="ECO:0000313" key="4">
    <source>
        <dbReference type="Proteomes" id="UP001140502"/>
    </source>
</evidence>
<dbReference type="InterPro" id="IPR027796">
    <property type="entry name" value="OTT_1508_deam-like"/>
</dbReference>
<feature type="compositionally biased region" description="Acidic residues" evidence="1">
    <location>
        <begin position="416"/>
        <end position="425"/>
    </location>
</feature>
<dbReference type="AlphaFoldDB" id="A0A9W8WK47"/>
<dbReference type="Pfam" id="PF14441">
    <property type="entry name" value="OTT_1508_deam"/>
    <property type="match status" value="1"/>
</dbReference>
<dbReference type="PANTHER" id="PTHR42037:SF1">
    <property type="match status" value="1"/>
</dbReference>
<reference evidence="3" key="1">
    <citation type="submission" date="2022-10" db="EMBL/GenBank/DDBJ databases">
        <title>Tapping the CABI collections for fungal endophytes: first genome assemblies for Collariella, Neodidymelliopsis, Ascochyta clinopodiicola, Didymella pomorum, Didymosphaeria variabile, Neocosmospora piperis and Neocucurbitaria cava.</title>
        <authorList>
            <person name="Hill R."/>
        </authorList>
    </citation>
    <scope>NUCLEOTIDE SEQUENCE</scope>
    <source>
        <strain evidence="3">IMI 366586</strain>
    </source>
</reference>
<evidence type="ECO:0000313" key="3">
    <source>
        <dbReference type="EMBL" id="KAJ4327615.1"/>
    </source>
</evidence>
<feature type="chain" id="PRO_5040949040" description="HNH nuclease domain-containing protein" evidence="2">
    <location>
        <begin position="32"/>
        <end position="434"/>
    </location>
</feature>
<feature type="region of interest" description="Disordered" evidence="1">
    <location>
        <begin position="384"/>
        <end position="434"/>
    </location>
</feature>
<proteinExistence type="predicted"/>
<comment type="caution">
    <text evidence="3">The sequence shown here is derived from an EMBL/GenBank/DDBJ whole genome shotgun (WGS) entry which is preliminary data.</text>
</comment>
<keyword evidence="4" id="KW-1185">Reference proteome</keyword>
<evidence type="ECO:0000256" key="1">
    <source>
        <dbReference type="SAM" id="MobiDB-lite"/>
    </source>
</evidence>
<dbReference type="PANTHER" id="PTHR42037">
    <property type="match status" value="1"/>
</dbReference>